<dbReference type="Pfam" id="PF11913">
    <property type="entry name" value="DUF3431"/>
    <property type="match status" value="1"/>
</dbReference>
<protein>
    <submittedName>
        <fullName evidence="3">Uncharacterized protein</fullName>
    </submittedName>
</protein>
<feature type="compositionally biased region" description="Basic and acidic residues" evidence="1">
    <location>
        <begin position="455"/>
        <end position="465"/>
    </location>
</feature>
<dbReference type="RefSeq" id="XP_056497074.1">
    <property type="nucleotide sequence ID" value="XM_056649943.1"/>
</dbReference>
<dbReference type="PANTHER" id="PTHR37490:SF2">
    <property type="match status" value="1"/>
</dbReference>
<feature type="chain" id="PRO_5040759606" evidence="2">
    <location>
        <begin position="29"/>
        <end position="465"/>
    </location>
</feature>
<feature type="region of interest" description="Disordered" evidence="1">
    <location>
        <begin position="144"/>
        <end position="172"/>
    </location>
</feature>
<accession>A0A9W9NLE4</accession>
<reference evidence="3" key="2">
    <citation type="journal article" date="2023" name="IMA Fungus">
        <title>Comparative genomic study of the Penicillium genus elucidates a diverse pangenome and 15 lateral gene transfer events.</title>
        <authorList>
            <person name="Petersen C."/>
            <person name="Sorensen T."/>
            <person name="Nielsen M.R."/>
            <person name="Sondergaard T.E."/>
            <person name="Sorensen J.L."/>
            <person name="Fitzpatrick D.A."/>
            <person name="Frisvad J.C."/>
            <person name="Nielsen K.L."/>
        </authorList>
    </citation>
    <scope>NUCLEOTIDE SEQUENCE</scope>
    <source>
        <strain evidence="3">IBT 23319</strain>
    </source>
</reference>
<evidence type="ECO:0000256" key="2">
    <source>
        <dbReference type="SAM" id="SignalP"/>
    </source>
</evidence>
<dbReference type="EMBL" id="JAPQKT010000009">
    <property type="protein sequence ID" value="KAJ5222151.1"/>
    <property type="molecule type" value="Genomic_DNA"/>
</dbReference>
<dbReference type="GeneID" id="81389110"/>
<proteinExistence type="predicted"/>
<evidence type="ECO:0000256" key="1">
    <source>
        <dbReference type="SAM" id="MobiDB-lite"/>
    </source>
</evidence>
<sequence>MRRSKGVRVSVAIAFLLLLVLFNRHVASIESRQTPVKNTPLPDFVIEEGNGRIELVSGDRHPRAMKNNAHSAVSSSSPSIVIAQSRIVPSPTSQGWLEPTNPVSAPAPPTKFAPQQIPVRVPGLDFWNDDDDEEYMNDYTMSENDGIFGQRHRNKLNHPDESSPPKPTVTPKSDRIVVLGRMSYEDSSWLEEELPDWQHAVYVVDEPDADYTVQQNKGKESNVYLQYITDHYPNFPDYLVFLHAHRWSYHVEFPEQDNALTVQRLQLDYVKKNGYANLRCNWEPGCPAEVQPFRQLAGRTTEIAFAGAWMRIFNNTDVPEIVAVPCCAQFAVTREQILARPLSQYLAFHRWLLETELDDDTSGRVFEYLWHIIFGQDPISCPSKEQCYMDVFGLEWDPSYDLPDTSWVDESFWDNFDGDMYDFEQEHTYDNDYIDRGNRGMNEKAADDASIGDIRANDTRTDDGH</sequence>
<reference evidence="3" key="1">
    <citation type="submission" date="2022-11" db="EMBL/GenBank/DDBJ databases">
        <authorList>
            <person name="Petersen C."/>
        </authorList>
    </citation>
    <scope>NUCLEOTIDE SEQUENCE</scope>
    <source>
        <strain evidence="3">IBT 23319</strain>
    </source>
</reference>
<feature type="signal peptide" evidence="2">
    <location>
        <begin position="1"/>
        <end position="28"/>
    </location>
</feature>
<name>A0A9W9NLE4_PENCI</name>
<dbReference type="PANTHER" id="PTHR37490">
    <property type="entry name" value="EXPRESSED PROTEIN"/>
    <property type="match status" value="1"/>
</dbReference>
<dbReference type="AlphaFoldDB" id="A0A9W9NLE4"/>
<keyword evidence="4" id="KW-1185">Reference proteome</keyword>
<evidence type="ECO:0000313" key="4">
    <source>
        <dbReference type="Proteomes" id="UP001147733"/>
    </source>
</evidence>
<comment type="caution">
    <text evidence="3">The sequence shown here is derived from an EMBL/GenBank/DDBJ whole genome shotgun (WGS) entry which is preliminary data.</text>
</comment>
<gene>
    <name evidence="3" type="ORF">N7469_011038</name>
</gene>
<feature type="region of interest" description="Disordered" evidence="1">
    <location>
        <begin position="440"/>
        <end position="465"/>
    </location>
</feature>
<dbReference type="InterPro" id="IPR021838">
    <property type="entry name" value="DUF3431"/>
</dbReference>
<keyword evidence="2" id="KW-0732">Signal</keyword>
<dbReference type="Proteomes" id="UP001147733">
    <property type="component" value="Unassembled WGS sequence"/>
</dbReference>
<dbReference type="OrthoDB" id="426718at2759"/>
<organism evidence="3 4">
    <name type="scientific">Penicillium citrinum</name>
    <dbReference type="NCBI Taxonomy" id="5077"/>
    <lineage>
        <taxon>Eukaryota</taxon>
        <taxon>Fungi</taxon>
        <taxon>Dikarya</taxon>
        <taxon>Ascomycota</taxon>
        <taxon>Pezizomycotina</taxon>
        <taxon>Eurotiomycetes</taxon>
        <taxon>Eurotiomycetidae</taxon>
        <taxon>Eurotiales</taxon>
        <taxon>Aspergillaceae</taxon>
        <taxon>Penicillium</taxon>
    </lineage>
</organism>
<evidence type="ECO:0000313" key="3">
    <source>
        <dbReference type="EMBL" id="KAJ5222151.1"/>
    </source>
</evidence>